<dbReference type="InterPro" id="IPR036047">
    <property type="entry name" value="F-box-like_dom_sf"/>
</dbReference>
<dbReference type="InterPro" id="IPR036322">
    <property type="entry name" value="WD40_repeat_dom_sf"/>
</dbReference>
<keyword evidence="4" id="KW-1185">Reference proteome</keyword>
<feature type="region of interest" description="Disordered" evidence="1">
    <location>
        <begin position="190"/>
        <end position="210"/>
    </location>
</feature>
<organism evidence="3 4">
    <name type="scientific">Gnomoniopsis smithogilvyi</name>
    <dbReference type="NCBI Taxonomy" id="1191159"/>
    <lineage>
        <taxon>Eukaryota</taxon>
        <taxon>Fungi</taxon>
        <taxon>Dikarya</taxon>
        <taxon>Ascomycota</taxon>
        <taxon>Pezizomycotina</taxon>
        <taxon>Sordariomycetes</taxon>
        <taxon>Sordariomycetidae</taxon>
        <taxon>Diaporthales</taxon>
        <taxon>Gnomoniaceae</taxon>
        <taxon>Gnomoniopsis</taxon>
    </lineage>
</organism>
<feature type="region of interest" description="Disordered" evidence="1">
    <location>
        <begin position="1"/>
        <end position="35"/>
    </location>
</feature>
<name>A0A9W8YK95_9PEZI</name>
<dbReference type="OrthoDB" id="3219396at2759"/>
<feature type="compositionally biased region" description="Polar residues" evidence="1">
    <location>
        <begin position="464"/>
        <end position="475"/>
    </location>
</feature>
<dbReference type="InterPro" id="IPR001810">
    <property type="entry name" value="F-box_dom"/>
</dbReference>
<dbReference type="EMBL" id="JAPEVB010000006">
    <property type="protein sequence ID" value="KAJ4386101.1"/>
    <property type="molecule type" value="Genomic_DNA"/>
</dbReference>
<feature type="compositionally biased region" description="Basic and acidic residues" evidence="1">
    <location>
        <begin position="190"/>
        <end position="201"/>
    </location>
</feature>
<sequence>MPPRKHHLSDDTSASSPRSRPIKRPRLSGSPSPDLSHAILPHARRDLLSPLSDEILLRILSYLTLPQLLAVAPVSRRYHRLAEDSQLWKALYYARFVLPRAMRIPGFRGKASVREHKLHYKGRRTIWADGRLGGLVREHKSEGAGYMATRLRIAPGEEKAQEEDTRVNWKRQFKIRHNWAKGKCAVEELKLGPDPEAREGPQEDDDEEERSKMLVKVAEGLAVTADATFGLRAWDLKTREVVAQTPLHAQPNEDESAPSCIAIDDCGLEKGILDIAIGFTDGSFGVWRLREDKTLVRRYRHEKSSNGELVGMSYSHPYLLTATGAVLVSLYTFHVPEKPEADNEDESDNEHLPLPSWLATDSVTEEVPHKSTHSDEISLPAPYLVTSLKSHTSDPPLALSIRKTGNITVASIAYTFFTRQGWSIGIQDLHITPNARPQHPPHINTRLAYTNPVQAGPSRAGESSPASRPQYTPSALASARDTPTSSPAPLTPPLPPPVQTQTGPTTLSYTHPYLLATLPDNTLILHLCTSTAAALSVSPGIRLWGHTSGISDADITARGKAVSVSSRGEEMRVWELEGRPSGLKSRSVEIRAGGGSCRGAEGAWDERRNWVGFDDEMVIVLKEAKGGRESLMVYDFT</sequence>
<reference evidence="3" key="1">
    <citation type="submission" date="2022-10" db="EMBL/GenBank/DDBJ databases">
        <title>Tapping the CABI collections for fungal endophytes: first genome assemblies for Collariella, Neodidymelliopsis, Ascochyta clinopodiicola, Didymella pomorum, Didymosphaeria variabile, Neocosmospora piperis and Neocucurbitaria cava.</title>
        <authorList>
            <person name="Hill R."/>
        </authorList>
    </citation>
    <scope>NUCLEOTIDE SEQUENCE</scope>
    <source>
        <strain evidence="3">IMI 355082</strain>
    </source>
</reference>
<feature type="region of interest" description="Disordered" evidence="1">
    <location>
        <begin position="452"/>
        <end position="505"/>
    </location>
</feature>
<dbReference type="Pfam" id="PF25499">
    <property type="entry name" value="Beta-prop_pof12"/>
    <property type="match status" value="2"/>
</dbReference>
<proteinExistence type="predicted"/>
<dbReference type="AlphaFoldDB" id="A0A9W8YK95"/>
<dbReference type="SUPFAM" id="SSF50978">
    <property type="entry name" value="WD40 repeat-like"/>
    <property type="match status" value="1"/>
</dbReference>
<dbReference type="PROSITE" id="PS50181">
    <property type="entry name" value="FBOX"/>
    <property type="match status" value="1"/>
</dbReference>
<evidence type="ECO:0000256" key="1">
    <source>
        <dbReference type="SAM" id="MobiDB-lite"/>
    </source>
</evidence>
<evidence type="ECO:0000313" key="4">
    <source>
        <dbReference type="Proteomes" id="UP001140453"/>
    </source>
</evidence>
<feature type="domain" description="F-box" evidence="2">
    <location>
        <begin position="45"/>
        <end position="91"/>
    </location>
</feature>
<dbReference type="Pfam" id="PF12937">
    <property type="entry name" value="F-box-like"/>
    <property type="match status" value="1"/>
</dbReference>
<protein>
    <recommendedName>
        <fullName evidence="2">F-box domain-containing protein</fullName>
    </recommendedName>
</protein>
<comment type="caution">
    <text evidence="3">The sequence shown here is derived from an EMBL/GenBank/DDBJ whole genome shotgun (WGS) entry which is preliminary data.</text>
</comment>
<feature type="compositionally biased region" description="Pro residues" evidence="1">
    <location>
        <begin position="489"/>
        <end position="498"/>
    </location>
</feature>
<dbReference type="Gene3D" id="1.20.1280.50">
    <property type="match status" value="1"/>
</dbReference>
<evidence type="ECO:0000259" key="2">
    <source>
        <dbReference type="PROSITE" id="PS50181"/>
    </source>
</evidence>
<dbReference type="Proteomes" id="UP001140453">
    <property type="component" value="Unassembled WGS sequence"/>
</dbReference>
<dbReference type="SUPFAM" id="SSF81383">
    <property type="entry name" value="F-box domain"/>
    <property type="match status" value="1"/>
</dbReference>
<gene>
    <name evidence="3" type="ORF">N0V93_008993</name>
</gene>
<evidence type="ECO:0000313" key="3">
    <source>
        <dbReference type="EMBL" id="KAJ4386101.1"/>
    </source>
</evidence>
<accession>A0A9W8YK95</accession>